<reference evidence="3" key="1">
    <citation type="submission" date="2019-06" db="EMBL/GenBank/DDBJ databases">
        <authorList>
            <person name="Zheng W."/>
        </authorList>
    </citation>
    <scope>NUCLEOTIDE SEQUENCE</scope>
    <source>
        <strain evidence="3">QDHG01</strain>
    </source>
</reference>
<comment type="caution">
    <text evidence="3">The sequence shown here is derived from an EMBL/GenBank/DDBJ whole genome shotgun (WGS) entry which is preliminary data.</text>
</comment>
<dbReference type="SUPFAM" id="SSF48371">
    <property type="entry name" value="ARM repeat"/>
    <property type="match status" value="1"/>
</dbReference>
<dbReference type="OrthoDB" id="66599at2759"/>
<evidence type="ECO:0000313" key="3">
    <source>
        <dbReference type="EMBL" id="TNV86574.1"/>
    </source>
</evidence>
<name>A0A8J8P618_HALGN</name>
<dbReference type="Proteomes" id="UP000785679">
    <property type="component" value="Unassembled WGS sequence"/>
</dbReference>
<evidence type="ECO:0000256" key="1">
    <source>
        <dbReference type="SAM" id="MobiDB-lite"/>
    </source>
</evidence>
<dbReference type="InterPro" id="IPR048738">
    <property type="entry name" value="CEP104_Znf"/>
</dbReference>
<evidence type="ECO:0000259" key="2">
    <source>
        <dbReference type="SMART" id="SM01349"/>
    </source>
</evidence>
<gene>
    <name evidence="3" type="ORF">FGO68_gene9180</name>
</gene>
<dbReference type="SUPFAM" id="SSF49785">
    <property type="entry name" value="Galactose-binding domain-like"/>
    <property type="match status" value="1"/>
</dbReference>
<sequence>MSSSQPLRSTSSQQRIVNLYKLKYRVVYCTGEDSEYPVTELLDNSPQSRGWQSAKFCEYPQEIILQFTNIVKLKQIQFLSHQSKITSRIELYTFVPTGQQALSQQIPLNQIEFKKLGFLGLDNNERSQFQARELKSVYVDQVTLLLKIVLQKCFVNKFNLYNQVGLIAVNCMGEMHNPIIAPPLQTRGAAQQQLDTTYTANSLEDELNLDPSTLDTLKELSFLKDKAVQREDFDEAKRLKVAIDRVRAVSGQLGALEERKRMAIASEDYDAAKMIKVEIDRIKKSAINVGDTLPPVVNQQHQQQRPSSISSQTMKPAFNSRVSMGHAPRNNIFEERKGMDSQQQEVFHYQNSKTLNANNTSMLMEEKKQQNMHDEIVVGATNQAPVGRQKQSQPPMVGAGGLGRSHVMSHDEQVIPTLIRMEGGGGNTGRDKYQEGDFGPDAYPEDAPAKNLQLDVSPNLLKYAEPLIPLLGEDLVKKVFSQHWPTRDEGLKDCEEFAKRELSSGQSENQQAVFQGAMQVAGHAMDDKIAQVNQRGMSLLQESLKLGESLSLEPGSQSQGLIYNALLNKLGDNNQRVREKAEEILIQMAVGGCFGAEKTISQVIRSTQQKKQQQQQLSLRHLVGRHQVLHKILNQLYTQHMNTSVKHGASSSHSASYIQSCFDYGLAGYKHQNNEVRQQAYQIIQEVYKVVGAGKMKQMLSTHSGLRQAQLDMLQEGFNQITPSIIEASPKTGNGGAGNATKSPSKRPNTALSQQQAKCQFCFRADPGFANGETMDLHFWKDCPMLTECRQCNQVIEIETVNFHLLNECDKKDHFKECPRCKESIHLDDFDRHTTEKQCQISKPLKAAGRCPLCHTDVVPAGEEGWRRHLLEEGCPENPRGKQ</sequence>
<dbReference type="InterPro" id="IPR016024">
    <property type="entry name" value="ARM-type_fold"/>
</dbReference>
<dbReference type="InterPro" id="IPR034085">
    <property type="entry name" value="TOG"/>
</dbReference>
<dbReference type="GO" id="GO:0005929">
    <property type="term" value="C:cilium"/>
    <property type="evidence" value="ECO:0007669"/>
    <property type="project" value="TreeGrafter"/>
</dbReference>
<feature type="region of interest" description="Disordered" evidence="1">
    <location>
        <begin position="726"/>
        <end position="749"/>
    </location>
</feature>
<keyword evidence="4" id="KW-1185">Reference proteome</keyword>
<evidence type="ECO:0000313" key="4">
    <source>
        <dbReference type="Proteomes" id="UP000785679"/>
    </source>
</evidence>
<organism evidence="3 4">
    <name type="scientific">Halteria grandinella</name>
    <dbReference type="NCBI Taxonomy" id="5974"/>
    <lineage>
        <taxon>Eukaryota</taxon>
        <taxon>Sar</taxon>
        <taxon>Alveolata</taxon>
        <taxon>Ciliophora</taxon>
        <taxon>Intramacronucleata</taxon>
        <taxon>Spirotrichea</taxon>
        <taxon>Stichotrichia</taxon>
        <taxon>Sporadotrichida</taxon>
        <taxon>Halteriidae</taxon>
        <taxon>Halteria</taxon>
    </lineage>
</organism>
<dbReference type="InterPro" id="IPR011989">
    <property type="entry name" value="ARM-like"/>
</dbReference>
<proteinExistence type="predicted"/>
<dbReference type="PANTHER" id="PTHR13371">
    <property type="entry name" value="GLYCINE-, GLUTAMATE-, THIENYLCYCLOHEXYLPIPERIDINE-BINDING PROTEIN"/>
    <property type="match status" value="1"/>
</dbReference>
<dbReference type="AlphaFoldDB" id="A0A8J8P618"/>
<dbReference type="InterPro" id="IPR052607">
    <property type="entry name" value="CEP104-like"/>
</dbReference>
<dbReference type="Pfam" id="PF21039">
    <property type="entry name" value="CEP104_ZnF"/>
    <property type="match status" value="1"/>
</dbReference>
<protein>
    <recommendedName>
        <fullName evidence="2">TOG domain-containing protein</fullName>
    </recommendedName>
</protein>
<dbReference type="Gene3D" id="2.60.120.260">
    <property type="entry name" value="Galactose-binding domain-like"/>
    <property type="match status" value="1"/>
</dbReference>
<dbReference type="Pfam" id="PF21038">
    <property type="entry name" value="CEP104_N"/>
    <property type="match status" value="1"/>
</dbReference>
<dbReference type="EMBL" id="RRYP01000975">
    <property type="protein sequence ID" value="TNV86574.1"/>
    <property type="molecule type" value="Genomic_DNA"/>
</dbReference>
<dbReference type="InterPro" id="IPR008979">
    <property type="entry name" value="Galactose-bd-like_sf"/>
</dbReference>
<feature type="compositionally biased region" description="Polar residues" evidence="1">
    <location>
        <begin position="740"/>
        <end position="749"/>
    </location>
</feature>
<dbReference type="InterPro" id="IPR048739">
    <property type="entry name" value="CEP104_N"/>
</dbReference>
<dbReference type="PANTHER" id="PTHR13371:SF0">
    <property type="entry name" value="CENTROSOMAL PROTEIN OF 104 KDA"/>
    <property type="match status" value="1"/>
</dbReference>
<accession>A0A8J8P618</accession>
<dbReference type="SMART" id="SM01349">
    <property type="entry name" value="TOG"/>
    <property type="match status" value="1"/>
</dbReference>
<dbReference type="Pfam" id="PF21040">
    <property type="entry name" value="CEP104-like_TOG"/>
    <property type="match status" value="1"/>
</dbReference>
<feature type="domain" description="TOG" evidence="2">
    <location>
        <begin position="462"/>
        <end position="727"/>
    </location>
</feature>
<dbReference type="Gene3D" id="1.25.10.10">
    <property type="entry name" value="Leucine-rich Repeat Variant"/>
    <property type="match status" value="1"/>
</dbReference>